<organism evidence="16 17">
    <name type="scientific">Rotaria magnacalcarata</name>
    <dbReference type="NCBI Taxonomy" id="392030"/>
    <lineage>
        <taxon>Eukaryota</taxon>
        <taxon>Metazoa</taxon>
        <taxon>Spiralia</taxon>
        <taxon>Gnathifera</taxon>
        <taxon>Rotifera</taxon>
        <taxon>Eurotatoria</taxon>
        <taxon>Bdelloidea</taxon>
        <taxon>Philodinida</taxon>
        <taxon>Philodinidae</taxon>
        <taxon>Rotaria</taxon>
    </lineage>
</organism>
<dbReference type="InterPro" id="IPR000162">
    <property type="entry name" value="GPCR_3_mtglu_rcpt"/>
</dbReference>
<evidence type="ECO:0000256" key="1">
    <source>
        <dbReference type="ARBA" id="ARBA00004651"/>
    </source>
</evidence>
<comment type="caution">
    <text evidence="16">The sequence shown here is derived from an EMBL/GenBank/DDBJ whole genome shotgun (WGS) entry which is preliminary data.</text>
</comment>
<feature type="transmembrane region" description="Helical" evidence="13">
    <location>
        <begin position="669"/>
        <end position="688"/>
    </location>
</feature>
<evidence type="ECO:0000259" key="15">
    <source>
        <dbReference type="PROSITE" id="PS50259"/>
    </source>
</evidence>
<feature type="compositionally biased region" description="Low complexity" evidence="12">
    <location>
        <begin position="926"/>
        <end position="936"/>
    </location>
</feature>
<evidence type="ECO:0000256" key="2">
    <source>
        <dbReference type="ARBA" id="ARBA00007242"/>
    </source>
</evidence>
<dbReference type="Proteomes" id="UP000663824">
    <property type="component" value="Unassembled WGS sequence"/>
</dbReference>
<feature type="chain" id="PRO_5032288660" description="G-protein coupled receptors family 3 profile domain-containing protein" evidence="14">
    <location>
        <begin position="29"/>
        <end position="1077"/>
    </location>
</feature>
<evidence type="ECO:0000256" key="14">
    <source>
        <dbReference type="SAM" id="SignalP"/>
    </source>
</evidence>
<gene>
    <name evidence="16" type="ORF">MBJ925_LOCUS6791</name>
</gene>
<evidence type="ECO:0000256" key="11">
    <source>
        <dbReference type="ARBA" id="ARBA00023224"/>
    </source>
</evidence>
<dbReference type="PANTHER" id="PTHR24060">
    <property type="entry name" value="METABOTROPIC GLUTAMATE RECEPTOR"/>
    <property type="match status" value="1"/>
</dbReference>
<dbReference type="PROSITE" id="PS50259">
    <property type="entry name" value="G_PROTEIN_RECEP_F3_4"/>
    <property type="match status" value="1"/>
</dbReference>
<dbReference type="EMBL" id="CAJNRE010002186">
    <property type="protein sequence ID" value="CAF1970435.1"/>
    <property type="molecule type" value="Genomic_DNA"/>
</dbReference>
<keyword evidence="8 13" id="KW-0472">Membrane</keyword>
<dbReference type="GO" id="GO:0004930">
    <property type="term" value="F:G protein-coupled receptor activity"/>
    <property type="evidence" value="ECO:0007669"/>
    <property type="project" value="UniProtKB-KW"/>
</dbReference>
<keyword evidence="10" id="KW-0325">Glycoprotein</keyword>
<evidence type="ECO:0000256" key="4">
    <source>
        <dbReference type="ARBA" id="ARBA00022692"/>
    </source>
</evidence>
<dbReference type="InterPro" id="IPR001828">
    <property type="entry name" value="ANF_lig-bd_rcpt"/>
</dbReference>
<dbReference type="PRINTS" id="PR00248">
    <property type="entry name" value="GPCRMGR"/>
</dbReference>
<comment type="similarity">
    <text evidence="2">Belongs to the G-protein coupled receptor 3 family.</text>
</comment>
<evidence type="ECO:0000256" key="8">
    <source>
        <dbReference type="ARBA" id="ARBA00023136"/>
    </source>
</evidence>
<accession>A0A816M337</accession>
<keyword evidence="7" id="KW-0297">G-protein coupled receptor</keyword>
<evidence type="ECO:0000256" key="7">
    <source>
        <dbReference type="ARBA" id="ARBA00023040"/>
    </source>
</evidence>
<dbReference type="Gene3D" id="2.10.50.30">
    <property type="entry name" value="GPCR, family 3, nine cysteines domain"/>
    <property type="match status" value="1"/>
</dbReference>
<evidence type="ECO:0000256" key="13">
    <source>
        <dbReference type="SAM" id="Phobius"/>
    </source>
</evidence>
<evidence type="ECO:0000313" key="16">
    <source>
        <dbReference type="EMBL" id="CAF1970435.1"/>
    </source>
</evidence>
<keyword evidence="4 13" id="KW-0812">Transmembrane</keyword>
<dbReference type="Pfam" id="PF00003">
    <property type="entry name" value="7tm_3"/>
    <property type="match status" value="1"/>
</dbReference>
<dbReference type="Pfam" id="PF01094">
    <property type="entry name" value="ANF_receptor"/>
    <property type="match status" value="1"/>
</dbReference>
<feature type="region of interest" description="Disordered" evidence="12">
    <location>
        <begin position="905"/>
        <end position="936"/>
    </location>
</feature>
<dbReference type="InterPro" id="IPR028082">
    <property type="entry name" value="Peripla_BP_I"/>
</dbReference>
<dbReference type="InterPro" id="IPR000337">
    <property type="entry name" value="GPCR_3"/>
</dbReference>
<dbReference type="AlphaFoldDB" id="A0A816M337"/>
<dbReference type="InterPro" id="IPR050726">
    <property type="entry name" value="mGluR"/>
</dbReference>
<feature type="signal peptide" evidence="14">
    <location>
        <begin position="1"/>
        <end position="28"/>
    </location>
</feature>
<protein>
    <recommendedName>
        <fullName evidence="15">G-protein coupled receptors family 3 profile domain-containing protein</fullName>
    </recommendedName>
</protein>
<keyword evidence="5 14" id="KW-0732">Signal</keyword>
<evidence type="ECO:0000256" key="12">
    <source>
        <dbReference type="SAM" id="MobiDB-lite"/>
    </source>
</evidence>
<sequence length="1077" mass="121712">MLIVSLPRLGLLLIILILITFLSDNSNCDRDDNRRTYIHHNQPPEFRAPHSPPYDFIYVPGDIVLGGFFPIHQPPSYEFGSNQCTAIKRERGIQRLEAMLFALDVINNRSSYSMSSLLNKHNIRFGALIYDSCDYESYAVERALNMLLPSLDQCMPSSKQNQSSSFVAGVIGSASSIVSMAIADILRLAEIPQISYASTSTELSQKPRFQYFSRVVPPDTYQAEAVVSIIQFLNWTYVAVIKETGSYGERLTDDFKAKLKNKTICIAGELSVNVKDSSSYIRVIKELHEDEKYRFVVGVIVFAQEDSVRQILNQTSSRKQLNGRWVFLGTDGWGKKSYPLGNFGRAAINAITIAPKLYLISEFDDYFNSLSPSLNTRNPWFREYWEETYKCKFEESPKTFFNQNYTRICSDTDNTDTNLSVPYSQEGYVHYVVDAVFALAISVQKLIDEKCVSSSKTGVLCKEFFPFDGAKLVSILRNTTFRNELSKRLIKFTSIGDGIGTYDIFQYQITNSTDTQDYFTIGEFSDSDHSNERVRIDLQSLKWFKYNQDLSDWTLTSTTPRSFCSEPCHLGEIRTNTDSQQCCWTCRSCDVFQIAINETTCFPCSANEVPNSNFSKCIPIKEEYLSVQDIIAWPALILSSIGILMTIYTIVIFIRFAQTPIIKASSRELSYFLLSGMCCCHLCAWPLIVKPHLVTCFLIRIGVSLSLTICLAALLTKTNRLARIFNNSQRLTQPSCLSPRSQLGICGGIVSIQLIGVLLWIIISPPAIKLKSEIKHNQKRLVLVCQTDNEYIAGSLIYNMILVISCTLYAIKTRHIPENFNEAKHIGFAMYSVCIIWLAFIPIFFGLRSSDNWFRIQLVSLAICLSLSATVILLCLFAPKLYIVLFNPSKNIHVKFKTTLASHKPSVERPSTTSHKPSVERPSTSNNNNNNNNNNNAEELAAANRRRRHTSTDFPTEVSLYASKSDSSGLNLNDEVMQTSNVASGSGSVFNGACTDAERHYQLQHTFIHDDETTEFLSTSNHSQYAQLKPIASNLVMGGENPWKKLSNVRYKLDENDSNQQNQTSYRHVHAQHITFV</sequence>
<evidence type="ECO:0000256" key="6">
    <source>
        <dbReference type="ARBA" id="ARBA00022989"/>
    </source>
</evidence>
<dbReference type="Gene3D" id="3.40.50.2300">
    <property type="match status" value="2"/>
</dbReference>
<feature type="transmembrane region" description="Helical" evidence="13">
    <location>
        <begin position="694"/>
        <end position="715"/>
    </location>
</feature>
<evidence type="ECO:0000256" key="5">
    <source>
        <dbReference type="ARBA" id="ARBA00022729"/>
    </source>
</evidence>
<evidence type="ECO:0000313" key="17">
    <source>
        <dbReference type="Proteomes" id="UP000663824"/>
    </source>
</evidence>
<feature type="transmembrane region" description="Helical" evidence="13">
    <location>
        <begin position="853"/>
        <end position="877"/>
    </location>
</feature>
<dbReference type="FunFam" id="2.10.50.30:FF:000004">
    <property type="entry name" value="Taste receptor type 1 member 3-like protein"/>
    <property type="match status" value="1"/>
</dbReference>
<reference evidence="16" key="1">
    <citation type="submission" date="2021-02" db="EMBL/GenBank/DDBJ databases">
        <authorList>
            <person name="Nowell W R."/>
        </authorList>
    </citation>
    <scope>NUCLEOTIDE SEQUENCE</scope>
</reference>
<comment type="subcellular location">
    <subcellularLocation>
        <location evidence="1">Cell membrane</location>
        <topology evidence="1">Multi-pass membrane protein</topology>
    </subcellularLocation>
</comment>
<dbReference type="PRINTS" id="PR00593">
    <property type="entry name" value="MTABOTROPICR"/>
</dbReference>
<feature type="domain" description="G-protein coupled receptors family 3 profile" evidence="15">
    <location>
        <begin position="631"/>
        <end position="900"/>
    </location>
</feature>
<keyword evidence="9" id="KW-0675">Receptor</keyword>
<feature type="compositionally biased region" description="Polar residues" evidence="12">
    <location>
        <begin position="909"/>
        <end position="925"/>
    </location>
</feature>
<keyword evidence="3" id="KW-1003">Cell membrane</keyword>
<dbReference type="SUPFAM" id="SSF53822">
    <property type="entry name" value="Periplasmic binding protein-like I"/>
    <property type="match status" value="1"/>
</dbReference>
<evidence type="ECO:0000256" key="10">
    <source>
        <dbReference type="ARBA" id="ARBA00023180"/>
    </source>
</evidence>
<dbReference type="InterPro" id="IPR038550">
    <property type="entry name" value="GPCR_3_9-Cys_sf"/>
</dbReference>
<dbReference type="FunFam" id="3.40.50.2300:FF:000145">
    <property type="entry name" value="Glutamate receptor, metabotropic"/>
    <property type="match status" value="1"/>
</dbReference>
<dbReference type="InterPro" id="IPR017978">
    <property type="entry name" value="GPCR_3_C"/>
</dbReference>
<keyword evidence="11" id="KW-0807">Transducer</keyword>
<name>A0A816M337_9BILA</name>
<evidence type="ECO:0000256" key="9">
    <source>
        <dbReference type="ARBA" id="ARBA00023170"/>
    </source>
</evidence>
<feature type="transmembrane region" description="Helical" evidence="13">
    <location>
        <begin position="743"/>
        <end position="763"/>
    </location>
</feature>
<evidence type="ECO:0000256" key="3">
    <source>
        <dbReference type="ARBA" id="ARBA00022475"/>
    </source>
</evidence>
<dbReference type="GO" id="GO:0005886">
    <property type="term" value="C:plasma membrane"/>
    <property type="evidence" value="ECO:0007669"/>
    <property type="project" value="UniProtKB-SubCell"/>
</dbReference>
<feature type="transmembrane region" description="Helical" evidence="13">
    <location>
        <begin position="791"/>
        <end position="811"/>
    </location>
</feature>
<keyword evidence="6 13" id="KW-1133">Transmembrane helix</keyword>
<proteinExistence type="inferred from homology"/>
<feature type="transmembrane region" description="Helical" evidence="13">
    <location>
        <begin position="631"/>
        <end position="657"/>
    </location>
</feature>
<feature type="transmembrane region" description="Helical" evidence="13">
    <location>
        <begin position="823"/>
        <end position="847"/>
    </location>
</feature>